<feature type="domain" description="SWIM-type" evidence="8">
    <location>
        <begin position="529"/>
        <end position="577"/>
    </location>
</feature>
<dbReference type="GO" id="GO:0005634">
    <property type="term" value="C:nucleus"/>
    <property type="evidence" value="ECO:0007669"/>
    <property type="project" value="UniProtKB-SubCell"/>
</dbReference>
<name>A0A1D1YJ76_9ARAE</name>
<evidence type="ECO:0000256" key="2">
    <source>
        <dbReference type="ARBA" id="ARBA00022723"/>
    </source>
</evidence>
<dbReference type="EMBL" id="GDJX01013241">
    <property type="protein sequence ID" value="JAT54695.1"/>
    <property type="molecule type" value="Transcribed_RNA"/>
</dbReference>
<dbReference type="SMART" id="SM00575">
    <property type="entry name" value="ZnF_PMZ"/>
    <property type="match status" value="1"/>
</dbReference>
<dbReference type="Pfam" id="PF10551">
    <property type="entry name" value="MULE"/>
    <property type="match status" value="1"/>
</dbReference>
<dbReference type="InterPro" id="IPR018289">
    <property type="entry name" value="MULE_transposase_dom"/>
</dbReference>
<keyword evidence="3 5" id="KW-0863">Zinc-finger</keyword>
<evidence type="ECO:0000256" key="1">
    <source>
        <dbReference type="ARBA" id="ARBA00005889"/>
    </source>
</evidence>
<evidence type="ECO:0000259" key="8">
    <source>
        <dbReference type="PROSITE" id="PS50966"/>
    </source>
</evidence>
<gene>
    <name evidence="9" type="primary">FRS11_6</name>
    <name evidence="9" type="ORF">g.108529</name>
</gene>
<dbReference type="GO" id="GO:0006355">
    <property type="term" value="P:regulation of DNA-templated transcription"/>
    <property type="evidence" value="ECO:0007669"/>
    <property type="project" value="UniProtKB-UniRule"/>
</dbReference>
<dbReference type="GO" id="GO:0008270">
    <property type="term" value="F:zinc ion binding"/>
    <property type="evidence" value="ECO:0007669"/>
    <property type="project" value="UniProtKB-UniRule"/>
</dbReference>
<dbReference type="InterPro" id="IPR058778">
    <property type="entry name" value="HTH_FAR1-11-like"/>
</dbReference>
<evidence type="ECO:0000256" key="7">
    <source>
        <dbReference type="SAM" id="MobiDB-lite"/>
    </source>
</evidence>
<reference evidence="9" key="1">
    <citation type="submission" date="2015-07" db="EMBL/GenBank/DDBJ databases">
        <title>Transcriptome Assembly of Anthurium amnicola.</title>
        <authorList>
            <person name="Suzuki J."/>
        </authorList>
    </citation>
    <scope>NUCLEOTIDE SEQUENCE</scope>
</reference>
<dbReference type="PANTHER" id="PTHR31669:SF291">
    <property type="entry name" value="PROTEIN FAR1-RELATED SEQUENCE"/>
    <property type="match status" value="1"/>
</dbReference>
<dbReference type="InterPro" id="IPR006564">
    <property type="entry name" value="Znf_PMZ"/>
</dbReference>
<keyword evidence="6" id="KW-0539">Nucleus</keyword>
<dbReference type="PANTHER" id="PTHR31669">
    <property type="entry name" value="PROTEIN FAR1-RELATED SEQUENCE 10-RELATED"/>
    <property type="match status" value="1"/>
</dbReference>
<evidence type="ECO:0000256" key="3">
    <source>
        <dbReference type="ARBA" id="ARBA00022771"/>
    </source>
</evidence>
<dbReference type="Pfam" id="PF03101">
    <property type="entry name" value="FAR1"/>
    <property type="match status" value="1"/>
</dbReference>
<dbReference type="InterPro" id="IPR031052">
    <property type="entry name" value="FHY3/FAR1"/>
</dbReference>
<evidence type="ECO:0000256" key="4">
    <source>
        <dbReference type="ARBA" id="ARBA00022833"/>
    </source>
</evidence>
<comment type="subcellular location">
    <subcellularLocation>
        <location evidence="6">Nucleus</location>
    </subcellularLocation>
</comment>
<dbReference type="PROSITE" id="PS50966">
    <property type="entry name" value="ZF_SWIM"/>
    <property type="match status" value="1"/>
</dbReference>
<comment type="function">
    <text evidence="6">Putative transcription activator involved in regulating light control of development.</text>
</comment>
<dbReference type="InterPro" id="IPR007527">
    <property type="entry name" value="Znf_SWIM"/>
</dbReference>
<evidence type="ECO:0000256" key="5">
    <source>
        <dbReference type="PROSITE-ProRule" id="PRU00325"/>
    </source>
</evidence>
<organism evidence="9">
    <name type="scientific">Anthurium amnicola</name>
    <dbReference type="NCBI Taxonomy" id="1678845"/>
    <lineage>
        <taxon>Eukaryota</taxon>
        <taxon>Viridiplantae</taxon>
        <taxon>Streptophyta</taxon>
        <taxon>Embryophyta</taxon>
        <taxon>Tracheophyta</taxon>
        <taxon>Spermatophyta</taxon>
        <taxon>Magnoliopsida</taxon>
        <taxon>Liliopsida</taxon>
        <taxon>Araceae</taxon>
        <taxon>Pothoideae</taxon>
        <taxon>Potheae</taxon>
        <taxon>Anthurium</taxon>
    </lineage>
</organism>
<feature type="region of interest" description="Disordered" evidence="7">
    <location>
        <begin position="709"/>
        <end position="729"/>
    </location>
</feature>
<dbReference type="AlphaFoldDB" id="A0A1D1YJ76"/>
<comment type="similarity">
    <text evidence="1 6">Belongs to the FHY3/FAR1 family.</text>
</comment>
<evidence type="ECO:0000313" key="9">
    <source>
        <dbReference type="EMBL" id="JAT54695.1"/>
    </source>
</evidence>
<accession>A0A1D1YJ76</accession>
<keyword evidence="4 6" id="KW-0862">Zinc</keyword>
<keyword evidence="2 6" id="KW-0479">Metal-binding</keyword>
<sequence length="747" mass="85121">MLRKISVMSPGQAITIEETPEEPMLSQRTSANLVPFIGQRFVSQDAAYEFYCSFAKRCGFSIRRHRTRGKDGVGRGITRRDFTCHCCGFPQPKQSDEDKVHRNRKSSRCGCQAYMRIVRRMDFDVPEWRVTGFNNMHNHELLKSNEVRILPAFCTMSADDKSRICMFSKAGMSVRQMLRLMELEKGIKLGCLPFTEVDVRNLLQSFRSVDRDHDAVDLIAMCKSLKDIDPNFKYEFKIDAHNRLEQISWTYSSSIRLYEAFGDAVVFDTTQHLDAYDMLLGVWVGVDNNGTDCFFGCVLLRDENMDSFSWSLKTFLGFMDGKAPRTILTDQNVWLKEAIKIEMTDTKHAFCIWHIIAKFSDWFSQLLGSQYDKWKSEFHRLYDIHIVDDFEVEWQKMVNAYGLQSNKHIASLYSLRKFWALSYLRCYFFGGMTSTFHSESINAFIQRLLSAQSQLVNFVEQVAAIVDCKEQLGVKEKIQRTHQKITLKTGSPMESHAATVLTPYAFSKLQQELVLAPQYASFQLEGNCFLVRHHTEMDGGCKVDWIPKEEFITCSCHQLEFSGILCRHILRVLSTNNCFQIPDGCLPLRWRSKPTPLARCSKNTPRENADQIHAFHSLVSSLVAESVETEERLAVALEQIKSVLSRIKECPGSTHITSDVAFGSPSESLILPEVDDSDGIVQGFTLGNTHESLALEKLKERRPKYGIEGPRKRQCYSAPSHGQLGDSADNCPILGSEGLGGDDLGFY</sequence>
<protein>
    <recommendedName>
        <fullName evidence="6">Protein FAR1-RELATED SEQUENCE</fullName>
    </recommendedName>
</protein>
<dbReference type="Pfam" id="PF26175">
    <property type="entry name" value="HTH_FAR1"/>
    <property type="match status" value="1"/>
</dbReference>
<dbReference type="Pfam" id="PF04434">
    <property type="entry name" value="SWIM"/>
    <property type="match status" value="1"/>
</dbReference>
<dbReference type="InterPro" id="IPR004330">
    <property type="entry name" value="FAR1_DNA_bnd_dom"/>
</dbReference>
<evidence type="ECO:0000256" key="6">
    <source>
        <dbReference type="RuleBase" id="RU367018"/>
    </source>
</evidence>
<proteinExistence type="inferred from homology"/>